<reference evidence="3 4" key="1">
    <citation type="submission" date="2016-10" db="EMBL/GenBank/DDBJ databases">
        <authorList>
            <person name="de Groot N.N."/>
        </authorList>
    </citation>
    <scope>NUCLEOTIDE SEQUENCE [LARGE SCALE GENOMIC DNA]</scope>
    <source>
        <strain evidence="3 4">Calf135</strain>
    </source>
</reference>
<comment type="similarity">
    <text evidence="1">Belongs to the protein kinase superfamily. ADCK protein kinase family.</text>
</comment>
<evidence type="ECO:0000259" key="2">
    <source>
        <dbReference type="PROSITE" id="PS50011"/>
    </source>
</evidence>
<name>A0A1H8I4W2_9FIRM</name>
<dbReference type="InterPro" id="IPR000719">
    <property type="entry name" value="Prot_kinase_dom"/>
</dbReference>
<dbReference type="InterPro" id="IPR011009">
    <property type="entry name" value="Kinase-like_dom_sf"/>
</dbReference>
<organism evidence="3 4">
    <name type="scientific">Peptostreptococcus russellii</name>
    <dbReference type="NCBI Taxonomy" id="215200"/>
    <lineage>
        <taxon>Bacteria</taxon>
        <taxon>Bacillati</taxon>
        <taxon>Bacillota</taxon>
        <taxon>Clostridia</taxon>
        <taxon>Peptostreptococcales</taxon>
        <taxon>Peptostreptococcaceae</taxon>
        <taxon>Peptostreptococcus</taxon>
    </lineage>
</organism>
<dbReference type="PANTHER" id="PTHR10566:SF113">
    <property type="entry name" value="PROTEIN ACTIVITY OF BC1 COMPLEX KINASE 7, CHLOROPLASTIC"/>
    <property type="match status" value="1"/>
</dbReference>
<dbReference type="EMBL" id="FODF01000007">
    <property type="protein sequence ID" value="SEN62858.1"/>
    <property type="molecule type" value="Genomic_DNA"/>
</dbReference>
<dbReference type="InterPro" id="IPR050154">
    <property type="entry name" value="UbiB_kinase"/>
</dbReference>
<dbReference type="PANTHER" id="PTHR10566">
    <property type="entry name" value="CHAPERONE-ACTIVITY OF BC1 COMPLEX CABC1 -RELATED"/>
    <property type="match status" value="1"/>
</dbReference>
<dbReference type="AlphaFoldDB" id="A0A1H8I4W2"/>
<evidence type="ECO:0000313" key="4">
    <source>
        <dbReference type="Proteomes" id="UP000199512"/>
    </source>
</evidence>
<dbReference type="Pfam" id="PF03109">
    <property type="entry name" value="ABC1"/>
    <property type="match status" value="1"/>
</dbReference>
<accession>A0A1H8I4W2</accession>
<dbReference type="GO" id="GO:0005524">
    <property type="term" value="F:ATP binding"/>
    <property type="evidence" value="ECO:0007669"/>
    <property type="project" value="InterPro"/>
</dbReference>
<feature type="domain" description="Protein kinase" evidence="2">
    <location>
        <begin position="123"/>
        <end position="455"/>
    </location>
</feature>
<sequence>MRISYKYIGRYKEIAGVLIKYGFGYVIEKLNKDSVASKISTKSPKGDVKVMTTGQRIRCAFEELGPTYIKIGQILSTRKDLFDDEIISELSKLRDDVIPIDNKIAMDILERELACNIDEVFSYVSSEPIAAASIGQVYDATFLDGKEVVVKIQRPEIENTIKADISILKRLAENLDYFNKEWNIDVKEMISELEVQLLRELDYKFEAINGIKLRKIFKNSKDVFIPKIYNDYTTEKILVMDKVNGICLSDIENHQISDDEKKRIVDIGVRSFFRQVMTCGFFHADPHPGNIFIVESSNGINKLAFIDFGMIGIIDEKTLKHLNQMIIASTNKNIDKIIRILTDMNAMPNESNNEVLRRDLLYLIHYYYDIPFDKLSIAEVLNEAFRFMRSHKITLPSQLVLLGKTVITLEGTSRGLYKNFSVETIARSYMRYYREDKMNIKRNMERLKSDVDEYYYDMVTVPGQIKTILGILEKNNLKMDIGEMKSPKLEENIKNFTTQVSMSIMLAACIVGSSLIMASDNIKWSKMIKYVSILGFIISFIIGITLVFLILKNNYHKNSK</sequence>
<dbReference type="OrthoDB" id="9795390at2"/>
<proteinExistence type="inferred from homology"/>
<dbReference type="GO" id="GO:0004672">
    <property type="term" value="F:protein kinase activity"/>
    <property type="evidence" value="ECO:0007669"/>
    <property type="project" value="InterPro"/>
</dbReference>
<evidence type="ECO:0000313" key="3">
    <source>
        <dbReference type="EMBL" id="SEN62858.1"/>
    </source>
</evidence>
<gene>
    <name evidence="3" type="ORF">SAMN05216454_10722</name>
</gene>
<dbReference type="STRING" id="215200.SAMN05216454_10722"/>
<protein>
    <submittedName>
        <fullName evidence="3">Ubiquinone biosynthesis protein</fullName>
    </submittedName>
</protein>
<keyword evidence="3" id="KW-0830">Ubiquinone</keyword>
<dbReference type="SUPFAM" id="SSF56112">
    <property type="entry name" value="Protein kinase-like (PK-like)"/>
    <property type="match status" value="1"/>
</dbReference>
<evidence type="ECO:0000256" key="1">
    <source>
        <dbReference type="ARBA" id="ARBA00009670"/>
    </source>
</evidence>
<dbReference type="PROSITE" id="PS50011">
    <property type="entry name" value="PROTEIN_KINASE_DOM"/>
    <property type="match status" value="1"/>
</dbReference>
<dbReference type="InterPro" id="IPR004147">
    <property type="entry name" value="ABC1_dom"/>
</dbReference>
<dbReference type="CDD" id="cd05121">
    <property type="entry name" value="ABC1_ADCK3-like"/>
    <property type="match status" value="1"/>
</dbReference>
<dbReference type="RefSeq" id="WP_091975498.1">
    <property type="nucleotide sequence ID" value="NZ_FODF01000007.1"/>
</dbReference>
<dbReference type="Proteomes" id="UP000199512">
    <property type="component" value="Unassembled WGS sequence"/>
</dbReference>
<keyword evidence="4" id="KW-1185">Reference proteome</keyword>